<dbReference type="Proteomes" id="UP000030759">
    <property type="component" value="Unassembled WGS sequence"/>
</dbReference>
<gene>
    <name evidence="17" type="ORF">H671_3g9754</name>
</gene>
<comment type="subcellular location">
    <subcellularLocation>
        <location evidence="2">Membrane</location>
        <topology evidence="2">Multi-pass membrane protein</topology>
    </subcellularLocation>
</comment>
<feature type="region of interest" description="Disordered" evidence="13">
    <location>
        <begin position="535"/>
        <end position="560"/>
    </location>
</feature>
<dbReference type="InterPro" id="IPR000725">
    <property type="entry name" value="Olfact_rcpt"/>
</dbReference>
<evidence type="ECO:0000256" key="3">
    <source>
        <dbReference type="ARBA" id="ARBA00022606"/>
    </source>
</evidence>
<name>A0A061IBY5_CRIGR</name>
<keyword evidence="3" id="KW-0716">Sensory transduction</keyword>
<dbReference type="Gene3D" id="1.20.1070.10">
    <property type="entry name" value="Rhodopsin 7-helix transmembrane proteins"/>
    <property type="match status" value="1"/>
</dbReference>
<evidence type="ECO:0000256" key="12">
    <source>
        <dbReference type="RuleBase" id="RU000688"/>
    </source>
</evidence>
<comment type="function">
    <text evidence="1">Odorant receptor.</text>
</comment>
<dbReference type="PROSITE" id="PS51132">
    <property type="entry name" value="OLF"/>
    <property type="match status" value="1"/>
</dbReference>
<accession>A0A061IBY5</accession>
<evidence type="ECO:0000256" key="5">
    <source>
        <dbReference type="ARBA" id="ARBA00022725"/>
    </source>
</evidence>
<dbReference type="CDD" id="cd15221">
    <property type="entry name" value="7tmA_OR52B-like"/>
    <property type="match status" value="1"/>
</dbReference>
<dbReference type="PROSITE" id="PS50262">
    <property type="entry name" value="G_PROTEIN_RECEP_F1_2"/>
    <property type="match status" value="1"/>
</dbReference>
<dbReference type="Pfam" id="PF13853">
    <property type="entry name" value="7tm_4"/>
    <property type="match status" value="1"/>
</dbReference>
<evidence type="ECO:0000259" key="16">
    <source>
        <dbReference type="PROSITE" id="PS51132"/>
    </source>
</evidence>
<evidence type="ECO:0000256" key="1">
    <source>
        <dbReference type="ARBA" id="ARBA00002936"/>
    </source>
</evidence>
<dbReference type="AlphaFoldDB" id="A0A061IBY5"/>
<dbReference type="GO" id="GO:0004930">
    <property type="term" value="F:G protein-coupled receptor activity"/>
    <property type="evidence" value="ECO:0007669"/>
    <property type="project" value="UniProtKB-KW"/>
</dbReference>
<keyword evidence="10 12" id="KW-0807">Transducer</keyword>
<feature type="transmembrane region" description="Helical" evidence="14">
    <location>
        <begin position="281"/>
        <end position="303"/>
    </location>
</feature>
<evidence type="ECO:0000313" key="18">
    <source>
        <dbReference type="Proteomes" id="UP000030759"/>
    </source>
</evidence>
<dbReference type="InterPro" id="IPR003112">
    <property type="entry name" value="Olfac-like_dom"/>
</dbReference>
<dbReference type="InterPro" id="IPR017452">
    <property type="entry name" value="GPCR_Rhodpsn_7TM"/>
</dbReference>
<keyword evidence="6 14" id="KW-1133">Transmembrane helix</keyword>
<dbReference type="InterPro" id="IPR000276">
    <property type="entry name" value="GPCR_Rhodpsn"/>
</dbReference>
<evidence type="ECO:0000256" key="10">
    <source>
        <dbReference type="ARBA" id="ARBA00023224"/>
    </source>
</evidence>
<dbReference type="PANTHER" id="PTHR26450">
    <property type="entry name" value="OLFACTORY RECEPTOR 56B1-RELATED"/>
    <property type="match status" value="1"/>
</dbReference>
<organism evidence="17 18">
    <name type="scientific">Cricetulus griseus</name>
    <name type="common">Chinese hamster</name>
    <name type="synonym">Cricetulus barabensis griseus</name>
    <dbReference type="NCBI Taxonomy" id="10029"/>
    <lineage>
        <taxon>Eukaryota</taxon>
        <taxon>Metazoa</taxon>
        <taxon>Chordata</taxon>
        <taxon>Craniata</taxon>
        <taxon>Vertebrata</taxon>
        <taxon>Euteleostomi</taxon>
        <taxon>Mammalia</taxon>
        <taxon>Eutheria</taxon>
        <taxon>Euarchontoglires</taxon>
        <taxon>Glires</taxon>
        <taxon>Rodentia</taxon>
        <taxon>Myomorpha</taxon>
        <taxon>Muroidea</taxon>
        <taxon>Cricetidae</taxon>
        <taxon>Cricetinae</taxon>
        <taxon>Cricetulus</taxon>
    </lineage>
</organism>
<comment type="caution">
    <text evidence="11">Lacks conserved residue(s) required for the propagation of feature annotation.</text>
</comment>
<dbReference type="PANTHER" id="PTHR26450:SF395">
    <property type="entry name" value="G-PROTEIN COUPLED RECEPTORS FAMILY 1 PROFILE DOMAIN-CONTAINING PROTEIN"/>
    <property type="match status" value="1"/>
</dbReference>
<dbReference type="GO" id="GO:0004984">
    <property type="term" value="F:olfactory receptor activity"/>
    <property type="evidence" value="ECO:0007669"/>
    <property type="project" value="InterPro"/>
</dbReference>
<feature type="transmembrane region" description="Helical" evidence="14">
    <location>
        <begin position="148"/>
        <end position="170"/>
    </location>
</feature>
<dbReference type="Pfam" id="PF02191">
    <property type="entry name" value="OLF"/>
    <property type="match status" value="1"/>
</dbReference>
<evidence type="ECO:0000259" key="15">
    <source>
        <dbReference type="PROSITE" id="PS50262"/>
    </source>
</evidence>
<keyword evidence="7 12" id="KW-0297">G-protein coupled receptor</keyword>
<evidence type="ECO:0000256" key="13">
    <source>
        <dbReference type="SAM" id="MobiDB-lite"/>
    </source>
</evidence>
<dbReference type="PRINTS" id="PR00245">
    <property type="entry name" value="OLFACTORYR"/>
</dbReference>
<keyword evidence="9 12" id="KW-0675">Receptor</keyword>
<protein>
    <submittedName>
        <fullName evidence="17">Olfactory receptor 52D1-like protein</fullName>
    </submittedName>
</protein>
<evidence type="ECO:0000256" key="7">
    <source>
        <dbReference type="ARBA" id="ARBA00023040"/>
    </source>
</evidence>
<evidence type="ECO:0000256" key="8">
    <source>
        <dbReference type="ARBA" id="ARBA00023136"/>
    </source>
</evidence>
<evidence type="ECO:0000256" key="2">
    <source>
        <dbReference type="ARBA" id="ARBA00004141"/>
    </source>
</evidence>
<keyword evidence="4 12" id="KW-0812">Transmembrane</keyword>
<dbReference type="GO" id="GO:0005886">
    <property type="term" value="C:plasma membrane"/>
    <property type="evidence" value="ECO:0007669"/>
    <property type="project" value="TreeGrafter"/>
</dbReference>
<proteinExistence type="inferred from homology"/>
<feature type="transmembrane region" description="Helical" evidence="14">
    <location>
        <begin position="33"/>
        <end position="59"/>
    </location>
</feature>
<dbReference type="EMBL" id="KE672560">
    <property type="protein sequence ID" value="ERE79245.1"/>
    <property type="molecule type" value="Genomic_DNA"/>
</dbReference>
<feature type="transmembrane region" description="Helical" evidence="14">
    <location>
        <begin position="71"/>
        <end position="94"/>
    </location>
</feature>
<dbReference type="PROSITE" id="PS00237">
    <property type="entry name" value="G_PROTEIN_RECEP_F1_1"/>
    <property type="match status" value="1"/>
</dbReference>
<dbReference type="SMART" id="SM00284">
    <property type="entry name" value="OLF"/>
    <property type="match status" value="1"/>
</dbReference>
<reference evidence="18" key="1">
    <citation type="journal article" date="2013" name="Nat. Biotechnol.">
        <title>Chinese hamster genome sequenced from sorted chromosomes.</title>
        <authorList>
            <person name="Brinkrolf K."/>
            <person name="Rupp O."/>
            <person name="Laux H."/>
            <person name="Kollin F."/>
            <person name="Ernst W."/>
            <person name="Linke B."/>
            <person name="Kofler R."/>
            <person name="Romand S."/>
            <person name="Hesse F."/>
            <person name="Budach W.E."/>
            <person name="Galosy S."/>
            <person name="Muller D."/>
            <person name="Noll T."/>
            <person name="Wienberg J."/>
            <person name="Jostock T."/>
            <person name="Leonard M."/>
            <person name="Grillari J."/>
            <person name="Tauch A."/>
            <person name="Goesmann A."/>
            <person name="Helk B."/>
            <person name="Mott J.E."/>
            <person name="Puhler A."/>
            <person name="Borth N."/>
        </authorList>
    </citation>
    <scope>NUCLEOTIDE SEQUENCE [LARGE SCALE GENOMIC DNA]</scope>
    <source>
        <strain evidence="18">17A/GY</strain>
    </source>
</reference>
<dbReference type="PRINTS" id="PR00237">
    <property type="entry name" value="GPCRRHODOPSN"/>
</dbReference>
<evidence type="ECO:0000256" key="9">
    <source>
        <dbReference type="ARBA" id="ARBA00023170"/>
    </source>
</evidence>
<feature type="domain" description="Olfactomedin-like" evidence="16">
    <location>
        <begin position="555"/>
        <end position="816"/>
    </location>
</feature>
<comment type="similarity">
    <text evidence="12">Belongs to the G-protein coupled receptor 1 family.</text>
</comment>
<feature type="transmembrane region" description="Helical" evidence="14">
    <location>
        <begin position="354"/>
        <end position="371"/>
    </location>
</feature>
<dbReference type="FunFam" id="1.20.1070.10:FF:000006">
    <property type="entry name" value="Olfactory receptor"/>
    <property type="match status" value="1"/>
</dbReference>
<evidence type="ECO:0000256" key="14">
    <source>
        <dbReference type="SAM" id="Phobius"/>
    </source>
</evidence>
<feature type="domain" description="G-protein coupled receptors family 1 profile" evidence="15">
    <location>
        <begin position="49"/>
        <end position="301"/>
    </location>
</feature>
<evidence type="ECO:0000256" key="4">
    <source>
        <dbReference type="ARBA" id="ARBA00022692"/>
    </source>
</evidence>
<dbReference type="SUPFAM" id="SSF81321">
    <property type="entry name" value="Family A G protein-coupled receptor-like"/>
    <property type="match status" value="1"/>
</dbReference>
<feature type="transmembrane region" description="Helical" evidence="14">
    <location>
        <begin position="106"/>
        <end position="128"/>
    </location>
</feature>
<evidence type="ECO:0000313" key="17">
    <source>
        <dbReference type="EMBL" id="ERE79245.1"/>
    </source>
</evidence>
<sequence length="850" mass="93996">MELDPALLNLSQTLSGPGPFVLLGVPGLEGLHAWLSVPVCLLYLASLVGNTLLLGLVAVDKTLQAPMYQLLGLLAAADLILATSTVPKALAVLWGLSDQISFGGCLAQLFVAHVAFIAESSVLLAMAVDRYVAICQPLRYGALLSQRVVGTVAVAAVTRGACVMAPPVILLQRLPYCGHRVLPHTYCEHMGVARLACGDTRPNIWYGLATTLLSPALDLGLIGASYALILRAVCRLPSPGARHKTLGTCGAHAGVIVLFYTPALFSFLAHRFGHHTVPRHIHILLANLYVVVPPALNPVVYGVRTKQITQRLRHLLRRMRKVVILFICNGDKSSGEPRDLAHTYSRTKMQSDPALLASFLLLLFLVLPGQPQLVRGTLNSMDESGTFQCVVHLPNSSIFLQQLEQLQSTLQDLIGKYEQQLSRAKEYTHTTEDQDSQTLELSHMLEARNPGVTASHSDNPAFNLLRLKLDGAQELAAQLQAKTGVSGAMELIHQLQNQVTNASLALKLLADSDYHSFHTLQEEVDILEGRLSECEREKEQEQSSRYPGPPPAPGSCTHGGLQKVGRPLVLKLNWRGLQYKAGAWGRDSAPNPSSSLYWVSPLRADGRYFDYYRLHKSYDDLVLLKHYEQWKMGYGDGSGNTVYKNFMYFNYYGTRDMAKVDLSSNTLVLRRSLPGATYNNRFSYAAVPWTTLDFAGDEKGLWVLYATEESKGNLVISRLNDSTLEVEQTWYTSQYKPALSGAFMACGVLYALRSLSTRQEEIFYAYDTTTSLEYRLSIRLDKMLETLHGINYCPWDHKLYVYNDGFLINYDLTFLTLQEKLPNSPIKKPSGTSALSKPIKPTSPPGQETP</sequence>
<evidence type="ECO:0000256" key="11">
    <source>
        <dbReference type="PROSITE-ProRule" id="PRU00446"/>
    </source>
</evidence>
<keyword evidence="8 14" id="KW-0472">Membrane</keyword>
<feature type="transmembrane region" description="Helical" evidence="14">
    <location>
        <begin position="204"/>
        <end position="229"/>
    </location>
</feature>
<feature type="region of interest" description="Disordered" evidence="13">
    <location>
        <begin position="826"/>
        <end position="850"/>
    </location>
</feature>
<dbReference type="InterPro" id="IPR050402">
    <property type="entry name" value="OR51/52/56-like"/>
</dbReference>
<keyword evidence="5" id="KW-0552">Olfaction</keyword>
<feature type="transmembrane region" description="Helical" evidence="14">
    <location>
        <begin position="249"/>
        <end position="269"/>
    </location>
</feature>
<evidence type="ECO:0000256" key="6">
    <source>
        <dbReference type="ARBA" id="ARBA00022989"/>
    </source>
</evidence>